<feature type="DNA-binding region" description="Homeobox" evidence="5">
    <location>
        <begin position="58"/>
        <end position="117"/>
    </location>
</feature>
<keyword evidence="4 5" id="KW-0539">Nucleus</keyword>
<dbReference type="Gene3D" id="1.10.10.60">
    <property type="entry name" value="Homeodomain-like"/>
    <property type="match status" value="1"/>
</dbReference>
<dbReference type="PANTHER" id="PTHR24324:SF5">
    <property type="entry name" value="HEMATOPOIETICALLY-EXPRESSED HOMEOBOX PROTEIN HHEX"/>
    <property type="match status" value="1"/>
</dbReference>
<dbReference type="EnsemblMetazoa" id="MESCA008304-RA">
    <property type="protein sequence ID" value="MESCA008304-PA"/>
    <property type="gene ID" value="MESCA008304"/>
</dbReference>
<evidence type="ECO:0000256" key="4">
    <source>
        <dbReference type="ARBA" id="ARBA00023242"/>
    </source>
</evidence>
<sequence>MSSGPIHYIIDDSKQYKVRKYGMLFHIKRGAFYPYQSNPALYYGAYPAFYLPNFSTKRKGGQIRFTSQQTKNLETRFNSSKYLSPEERRNLAMQLKLSDRQVKTWFQNRRAKWRRCNSSKSHSTRSPSEEKTDSSRAQNDISSYSF</sequence>
<keyword evidence="3 5" id="KW-0371">Homeobox</keyword>
<evidence type="ECO:0000256" key="5">
    <source>
        <dbReference type="PROSITE-ProRule" id="PRU00108"/>
    </source>
</evidence>
<evidence type="ECO:0000256" key="1">
    <source>
        <dbReference type="ARBA" id="ARBA00004123"/>
    </source>
</evidence>
<evidence type="ECO:0000313" key="10">
    <source>
        <dbReference type="Proteomes" id="UP000015102"/>
    </source>
</evidence>
<feature type="region of interest" description="Disordered" evidence="7">
    <location>
        <begin position="116"/>
        <end position="146"/>
    </location>
</feature>
<dbReference type="PRINTS" id="PR00024">
    <property type="entry name" value="HOMEOBOX"/>
</dbReference>
<reference evidence="10" key="1">
    <citation type="submission" date="2013-02" db="EMBL/GenBank/DDBJ databases">
        <authorList>
            <person name="Hughes D."/>
        </authorList>
    </citation>
    <scope>NUCLEOTIDE SEQUENCE</scope>
    <source>
        <strain>Durham</strain>
        <strain evidence="10">NC isolate 2 -- Noor lab</strain>
    </source>
</reference>
<reference evidence="9" key="2">
    <citation type="submission" date="2015-06" db="UniProtKB">
        <authorList>
            <consortium name="EnsemblMetazoa"/>
        </authorList>
    </citation>
    <scope>IDENTIFICATION</scope>
</reference>
<dbReference type="GO" id="GO:0000978">
    <property type="term" value="F:RNA polymerase II cis-regulatory region sequence-specific DNA binding"/>
    <property type="evidence" value="ECO:0007669"/>
    <property type="project" value="TreeGrafter"/>
</dbReference>
<dbReference type="AlphaFoldDB" id="T1GWX0"/>
<evidence type="ECO:0000256" key="2">
    <source>
        <dbReference type="ARBA" id="ARBA00023125"/>
    </source>
</evidence>
<feature type="domain" description="Homeobox" evidence="8">
    <location>
        <begin position="56"/>
        <end position="116"/>
    </location>
</feature>
<evidence type="ECO:0000256" key="3">
    <source>
        <dbReference type="ARBA" id="ARBA00023155"/>
    </source>
</evidence>
<accession>T1GWX0</accession>
<dbReference type="Proteomes" id="UP000015102">
    <property type="component" value="Unassembled WGS sequence"/>
</dbReference>
<dbReference type="EMBL" id="CAQQ02138703">
    <property type="status" value="NOT_ANNOTATED_CDS"/>
    <property type="molecule type" value="Genomic_DNA"/>
</dbReference>
<dbReference type="PROSITE" id="PS00027">
    <property type="entry name" value="HOMEOBOX_1"/>
    <property type="match status" value="1"/>
</dbReference>
<evidence type="ECO:0000256" key="7">
    <source>
        <dbReference type="SAM" id="MobiDB-lite"/>
    </source>
</evidence>
<dbReference type="HOGENOM" id="CLU_1779558_0_0_1"/>
<dbReference type="STRING" id="36166.T1GWX0"/>
<evidence type="ECO:0000256" key="6">
    <source>
        <dbReference type="RuleBase" id="RU000682"/>
    </source>
</evidence>
<dbReference type="OMA" id="QDEPTQN"/>
<dbReference type="SMART" id="SM00389">
    <property type="entry name" value="HOX"/>
    <property type="match status" value="1"/>
</dbReference>
<dbReference type="InterPro" id="IPR017970">
    <property type="entry name" value="Homeobox_CS"/>
</dbReference>
<dbReference type="Pfam" id="PF00046">
    <property type="entry name" value="Homeodomain"/>
    <property type="match status" value="1"/>
</dbReference>
<dbReference type="InterPro" id="IPR020479">
    <property type="entry name" value="HD_metazoa"/>
</dbReference>
<keyword evidence="2 5" id="KW-0238">DNA-binding</keyword>
<dbReference type="EMBL" id="CAQQ02138702">
    <property type="status" value="NOT_ANNOTATED_CDS"/>
    <property type="molecule type" value="Genomic_DNA"/>
</dbReference>
<dbReference type="GO" id="GO:0000981">
    <property type="term" value="F:DNA-binding transcription factor activity, RNA polymerase II-specific"/>
    <property type="evidence" value="ECO:0007669"/>
    <property type="project" value="InterPro"/>
</dbReference>
<dbReference type="GO" id="GO:0005634">
    <property type="term" value="C:nucleus"/>
    <property type="evidence" value="ECO:0007669"/>
    <property type="project" value="UniProtKB-SubCell"/>
</dbReference>
<dbReference type="PROSITE" id="PS50071">
    <property type="entry name" value="HOMEOBOX_2"/>
    <property type="match status" value="1"/>
</dbReference>
<dbReference type="GO" id="GO:0030154">
    <property type="term" value="P:cell differentiation"/>
    <property type="evidence" value="ECO:0007669"/>
    <property type="project" value="TreeGrafter"/>
</dbReference>
<feature type="compositionally biased region" description="Polar residues" evidence="7">
    <location>
        <begin position="135"/>
        <end position="146"/>
    </location>
</feature>
<dbReference type="CDD" id="cd00086">
    <property type="entry name" value="homeodomain"/>
    <property type="match status" value="1"/>
</dbReference>
<evidence type="ECO:0000313" key="9">
    <source>
        <dbReference type="EnsemblMetazoa" id="MESCA008304-PA"/>
    </source>
</evidence>
<keyword evidence="10" id="KW-1185">Reference proteome</keyword>
<comment type="subcellular location">
    <subcellularLocation>
        <location evidence="1 5 6">Nucleus</location>
    </subcellularLocation>
</comment>
<dbReference type="InterPro" id="IPR051000">
    <property type="entry name" value="Homeobox_DNA-bind_prot"/>
</dbReference>
<dbReference type="EMBL" id="CAQQ02138704">
    <property type="status" value="NOT_ANNOTATED_CDS"/>
    <property type="molecule type" value="Genomic_DNA"/>
</dbReference>
<dbReference type="InterPro" id="IPR009057">
    <property type="entry name" value="Homeodomain-like_sf"/>
</dbReference>
<dbReference type="InterPro" id="IPR001356">
    <property type="entry name" value="HD"/>
</dbReference>
<protein>
    <recommendedName>
        <fullName evidence="8">Homeobox domain-containing protein</fullName>
    </recommendedName>
</protein>
<evidence type="ECO:0000259" key="8">
    <source>
        <dbReference type="PROSITE" id="PS50071"/>
    </source>
</evidence>
<dbReference type="SUPFAM" id="SSF46689">
    <property type="entry name" value="Homeodomain-like"/>
    <property type="match status" value="1"/>
</dbReference>
<organism evidence="9 10">
    <name type="scientific">Megaselia scalaris</name>
    <name type="common">Humpbacked fly</name>
    <name type="synonym">Phora scalaris</name>
    <dbReference type="NCBI Taxonomy" id="36166"/>
    <lineage>
        <taxon>Eukaryota</taxon>
        <taxon>Metazoa</taxon>
        <taxon>Ecdysozoa</taxon>
        <taxon>Arthropoda</taxon>
        <taxon>Hexapoda</taxon>
        <taxon>Insecta</taxon>
        <taxon>Pterygota</taxon>
        <taxon>Neoptera</taxon>
        <taxon>Endopterygota</taxon>
        <taxon>Diptera</taxon>
        <taxon>Brachycera</taxon>
        <taxon>Muscomorpha</taxon>
        <taxon>Platypezoidea</taxon>
        <taxon>Phoridae</taxon>
        <taxon>Megaseliini</taxon>
        <taxon>Megaselia</taxon>
    </lineage>
</organism>
<dbReference type="PANTHER" id="PTHR24324">
    <property type="entry name" value="HOMEOBOX PROTEIN HHEX"/>
    <property type="match status" value="1"/>
</dbReference>
<proteinExistence type="predicted"/>
<name>T1GWX0_MEGSC</name>